<dbReference type="Proteomes" id="UP000177152">
    <property type="component" value="Unassembled WGS sequence"/>
</dbReference>
<gene>
    <name evidence="1" type="ORF">A2633_05935</name>
</gene>
<reference evidence="1 2" key="1">
    <citation type="journal article" date="2016" name="Nat. Commun.">
        <title>Thousands of microbial genomes shed light on interconnected biogeochemical processes in an aquifer system.</title>
        <authorList>
            <person name="Anantharaman K."/>
            <person name="Brown C.T."/>
            <person name="Hug L.A."/>
            <person name="Sharon I."/>
            <person name="Castelle C.J."/>
            <person name="Probst A.J."/>
            <person name="Thomas B.C."/>
            <person name="Singh A."/>
            <person name="Wilkins M.J."/>
            <person name="Karaoz U."/>
            <person name="Brodie E.L."/>
            <person name="Williams K.H."/>
            <person name="Hubbard S.S."/>
            <person name="Banfield J.F."/>
        </authorList>
    </citation>
    <scope>NUCLEOTIDE SEQUENCE [LARGE SCALE GENOMIC DNA]</scope>
</reference>
<sequence length="98" mass="11095">MNLIAVSRVVVFSRCGFIPSWRLQDAWAWLFRRQVGHYANTRRTGLRRAASGFPVCSDVHRSRLVSVRPDGYRDGLVFPPREGNPGKHAFRTAVCAPL</sequence>
<protein>
    <submittedName>
        <fullName evidence="1">Uncharacterized protein</fullName>
    </submittedName>
</protein>
<name>A0A1G2K7U1_9BACT</name>
<dbReference type="EMBL" id="MHQC01000010">
    <property type="protein sequence ID" value="OGZ95435.1"/>
    <property type="molecule type" value="Genomic_DNA"/>
</dbReference>
<accession>A0A1G2K7U1</accession>
<organism evidence="1 2">
    <name type="scientific">Candidatus Sungbacteria bacterium RIFCSPHIGHO2_01_FULL_47_32</name>
    <dbReference type="NCBI Taxonomy" id="1802264"/>
    <lineage>
        <taxon>Bacteria</taxon>
        <taxon>Candidatus Sungiibacteriota</taxon>
    </lineage>
</organism>
<comment type="caution">
    <text evidence="1">The sequence shown here is derived from an EMBL/GenBank/DDBJ whole genome shotgun (WGS) entry which is preliminary data.</text>
</comment>
<dbReference type="AlphaFoldDB" id="A0A1G2K7U1"/>
<evidence type="ECO:0000313" key="2">
    <source>
        <dbReference type="Proteomes" id="UP000177152"/>
    </source>
</evidence>
<proteinExistence type="predicted"/>
<evidence type="ECO:0000313" key="1">
    <source>
        <dbReference type="EMBL" id="OGZ95435.1"/>
    </source>
</evidence>